<dbReference type="Proteomes" id="UP000315901">
    <property type="component" value="Unassembled WGS sequence"/>
</dbReference>
<dbReference type="EMBL" id="VFRR01000002">
    <property type="protein sequence ID" value="TPE55381.1"/>
    <property type="molecule type" value="Genomic_DNA"/>
</dbReference>
<keyword evidence="3" id="KW-1185">Reference proteome</keyword>
<reference evidence="2 3" key="1">
    <citation type="submission" date="2019-06" db="EMBL/GenBank/DDBJ databases">
        <title>A novel bacterium of genus Marinomonas, isolated from coastal sand.</title>
        <authorList>
            <person name="Huang H."/>
            <person name="Mo K."/>
            <person name="Hu Y."/>
        </authorList>
    </citation>
    <scope>NUCLEOTIDE SEQUENCE [LARGE SCALE GENOMIC DNA]</scope>
    <source>
        <strain evidence="2 3">HB171799</strain>
    </source>
</reference>
<dbReference type="AlphaFoldDB" id="A0A501X4K8"/>
<name>A0A501X4K8_9GAMM</name>
<dbReference type="RefSeq" id="WP_140587044.1">
    <property type="nucleotide sequence ID" value="NZ_VFRR01000002.1"/>
</dbReference>
<organism evidence="2 3">
    <name type="scientific">Maribrevibacterium harenarium</name>
    <dbReference type="NCBI Taxonomy" id="2589817"/>
    <lineage>
        <taxon>Bacteria</taxon>
        <taxon>Pseudomonadati</taxon>
        <taxon>Pseudomonadota</taxon>
        <taxon>Gammaproteobacteria</taxon>
        <taxon>Oceanospirillales</taxon>
        <taxon>Oceanospirillaceae</taxon>
        <taxon>Maribrevibacterium</taxon>
    </lineage>
</organism>
<proteinExistence type="predicted"/>
<evidence type="ECO:0000256" key="1">
    <source>
        <dbReference type="SAM" id="MobiDB-lite"/>
    </source>
</evidence>
<comment type="caution">
    <text evidence="2">The sequence shown here is derived from an EMBL/GenBank/DDBJ whole genome shotgun (WGS) entry which is preliminary data.</text>
</comment>
<evidence type="ECO:0000313" key="3">
    <source>
        <dbReference type="Proteomes" id="UP000315901"/>
    </source>
</evidence>
<protein>
    <submittedName>
        <fullName evidence="2">Uncharacterized protein</fullName>
    </submittedName>
</protein>
<gene>
    <name evidence="2" type="ORF">FJM67_02225</name>
</gene>
<feature type="region of interest" description="Disordered" evidence="1">
    <location>
        <begin position="11"/>
        <end position="34"/>
    </location>
</feature>
<dbReference type="OrthoDB" id="6401886at2"/>
<sequence>MQIGSSIAAMAITPTQKSGSNMPPAATGTANTSPNQGLIRELAESFDPKNMSYNDSLAVANTLIKAGEADLSSAFLPPPLMKVNDDGSMTDMTGTAEGNKVMNNKFNMFESLTTRIEFNKSMNMPTQLLEDTYSFLEKVHIARNTPRISEFT</sequence>
<accession>A0A501X4K8</accession>
<evidence type="ECO:0000313" key="2">
    <source>
        <dbReference type="EMBL" id="TPE55381.1"/>
    </source>
</evidence>